<evidence type="ECO:0000259" key="8">
    <source>
        <dbReference type="Pfam" id="PF00483"/>
    </source>
</evidence>
<keyword evidence="5 9" id="KW-0378">Hydrolase</keyword>
<dbReference type="InterPro" id="IPR036412">
    <property type="entry name" value="HAD-like_sf"/>
</dbReference>
<dbReference type="NCBIfam" id="TIGR01662">
    <property type="entry name" value="HAD-SF-IIIA"/>
    <property type="match status" value="1"/>
</dbReference>
<evidence type="ECO:0000256" key="3">
    <source>
        <dbReference type="ARBA" id="ARBA00022490"/>
    </source>
</evidence>
<dbReference type="PANTHER" id="PTHR42891">
    <property type="entry name" value="D-GLYCERO-BETA-D-MANNO-HEPTOSE-1,7-BISPHOSPHATE 7-PHOSPHATASE"/>
    <property type="match status" value="1"/>
</dbReference>
<organism evidence="9 10">
    <name type="scientific">Acetobacter musti</name>
    <dbReference type="NCBI Taxonomy" id="864732"/>
    <lineage>
        <taxon>Bacteria</taxon>
        <taxon>Pseudomonadati</taxon>
        <taxon>Pseudomonadota</taxon>
        <taxon>Alphaproteobacteria</taxon>
        <taxon>Acetobacterales</taxon>
        <taxon>Acetobacteraceae</taxon>
        <taxon>Acetobacter</taxon>
    </lineage>
</organism>
<keyword evidence="4" id="KW-0479">Metal-binding</keyword>
<evidence type="ECO:0000313" key="10">
    <source>
        <dbReference type="Proteomes" id="UP000635278"/>
    </source>
</evidence>
<dbReference type="Proteomes" id="UP000635278">
    <property type="component" value="Unassembled WGS sequence"/>
</dbReference>
<dbReference type="Gene3D" id="3.40.50.1000">
    <property type="entry name" value="HAD superfamily/HAD-like"/>
    <property type="match status" value="1"/>
</dbReference>
<name>A0ABX0JX73_9PROT</name>
<sequence>MSDAALRQCAILVGGLGTRLGSLTATTPKPLVRCGDRPFLAWLMREMQRFGIEEFVLLAGHLSEEIERKVAAIQEHLPKSTRITISVEPVRAGTGGALHYARHLLDERFLLCNGDSIFACNLTRLIGRAISDPTGGNWVLLRAVDDLDRYGAVELARESNHVVAFHPVAQPGQSGLINSGVYLLDHSVFSHVSETCSLEADVLPQLASHGGLKGMVLEGYFRDIGLPGDLSAAELELPRRLLRPSVFLDRDGVINVDQGWVGTRDRFIWTQGVFEALRCLTDDGFHVFIVTNQSGIARGFYTEEDLQGLMDWAIRTIRMQGATIDDWRYCPTHPEAPLAQYRVKSSRRKPGTGMIDELVHAWEVDPAKGVLLGDQTTDMAAGRAAGLRARRIGPQLLADVVLNRSM</sequence>
<dbReference type="InterPro" id="IPR006543">
    <property type="entry name" value="Histidinol-phos"/>
</dbReference>
<evidence type="ECO:0000256" key="4">
    <source>
        <dbReference type="ARBA" id="ARBA00022723"/>
    </source>
</evidence>
<dbReference type="EMBL" id="WOTB01000041">
    <property type="protein sequence ID" value="NHN86600.1"/>
    <property type="molecule type" value="Genomic_DNA"/>
</dbReference>
<dbReference type="Pfam" id="PF00483">
    <property type="entry name" value="NTP_transferase"/>
    <property type="match status" value="1"/>
</dbReference>
<dbReference type="SUPFAM" id="SSF56784">
    <property type="entry name" value="HAD-like"/>
    <property type="match status" value="1"/>
</dbReference>
<dbReference type="SUPFAM" id="SSF53448">
    <property type="entry name" value="Nucleotide-diphospho-sugar transferases"/>
    <property type="match status" value="1"/>
</dbReference>
<comment type="similarity">
    <text evidence="2">Belongs to the GmhB family.</text>
</comment>
<evidence type="ECO:0000256" key="7">
    <source>
        <dbReference type="ARBA" id="ARBA00031828"/>
    </source>
</evidence>
<dbReference type="RefSeq" id="WP_173584931.1">
    <property type="nucleotide sequence ID" value="NZ_WOTB01000041.1"/>
</dbReference>
<keyword evidence="10" id="KW-1185">Reference proteome</keyword>
<evidence type="ECO:0000256" key="1">
    <source>
        <dbReference type="ARBA" id="ARBA00004496"/>
    </source>
</evidence>
<proteinExistence type="inferred from homology"/>
<dbReference type="Pfam" id="PF13242">
    <property type="entry name" value="Hydrolase_like"/>
    <property type="match status" value="1"/>
</dbReference>
<evidence type="ECO:0000313" key="9">
    <source>
        <dbReference type="EMBL" id="NHN86600.1"/>
    </source>
</evidence>
<accession>A0ABX0JX73</accession>
<dbReference type="GO" id="GO:0016787">
    <property type="term" value="F:hydrolase activity"/>
    <property type="evidence" value="ECO:0007669"/>
    <property type="project" value="UniProtKB-KW"/>
</dbReference>
<reference evidence="9 10" key="1">
    <citation type="journal article" date="2020" name="Int. J. Syst. Evol. Microbiol.">
        <title>Novel acetic acid bacteria from cider fermentations: Acetobacter conturbans sp. nov. and Acetobacter fallax sp. nov.</title>
        <authorList>
            <person name="Sombolestani A.S."/>
            <person name="Cleenwerck I."/>
            <person name="Cnockaert M."/>
            <person name="Borremans W."/>
            <person name="Wieme A.D."/>
            <person name="De Vuyst L."/>
            <person name="Vandamme P."/>
        </authorList>
    </citation>
    <scope>NUCLEOTIDE SEQUENCE [LARGE SCALE GENOMIC DNA]</scope>
    <source>
        <strain evidence="9 10">LMG 30640</strain>
    </source>
</reference>
<dbReference type="InterPro" id="IPR004446">
    <property type="entry name" value="Heptose_bisP_phosphatase"/>
</dbReference>
<dbReference type="InterPro" id="IPR005835">
    <property type="entry name" value="NTP_transferase_dom"/>
</dbReference>
<dbReference type="InterPro" id="IPR006549">
    <property type="entry name" value="HAD-SF_hydro_IIIA"/>
</dbReference>
<evidence type="ECO:0000256" key="2">
    <source>
        <dbReference type="ARBA" id="ARBA00005628"/>
    </source>
</evidence>
<feature type="domain" description="Nucleotidyl transferase" evidence="8">
    <location>
        <begin position="11"/>
        <end position="236"/>
    </location>
</feature>
<dbReference type="NCBIfam" id="TIGR01656">
    <property type="entry name" value="Histidinol-ppas"/>
    <property type="match status" value="1"/>
</dbReference>
<gene>
    <name evidence="9" type="ORF">GOB93_18490</name>
</gene>
<comment type="subcellular location">
    <subcellularLocation>
        <location evidence="1">Cytoplasm</location>
    </subcellularLocation>
</comment>
<evidence type="ECO:0000256" key="6">
    <source>
        <dbReference type="ARBA" id="ARBA00023277"/>
    </source>
</evidence>
<keyword evidence="3" id="KW-0963">Cytoplasm</keyword>
<dbReference type="InterPro" id="IPR023214">
    <property type="entry name" value="HAD_sf"/>
</dbReference>
<protein>
    <recommendedName>
        <fullName evidence="7">D,D-heptose 1,7-bisphosphate phosphatase</fullName>
    </recommendedName>
</protein>
<evidence type="ECO:0000256" key="5">
    <source>
        <dbReference type="ARBA" id="ARBA00022801"/>
    </source>
</evidence>
<dbReference type="PANTHER" id="PTHR42891:SF1">
    <property type="entry name" value="D-GLYCERO-BETA-D-MANNO-HEPTOSE-1,7-BISPHOSPHATE 7-PHOSPHATASE"/>
    <property type="match status" value="1"/>
</dbReference>
<dbReference type="Gene3D" id="3.90.550.10">
    <property type="entry name" value="Spore Coat Polysaccharide Biosynthesis Protein SpsA, Chain A"/>
    <property type="match status" value="1"/>
</dbReference>
<dbReference type="InterPro" id="IPR029044">
    <property type="entry name" value="Nucleotide-diphossugar_trans"/>
</dbReference>
<keyword evidence="6" id="KW-0119">Carbohydrate metabolism</keyword>
<comment type="caution">
    <text evidence="9">The sequence shown here is derived from an EMBL/GenBank/DDBJ whole genome shotgun (WGS) entry which is preliminary data.</text>
</comment>